<dbReference type="PROSITE" id="PS51892">
    <property type="entry name" value="SUBTILASE"/>
    <property type="match status" value="1"/>
</dbReference>
<dbReference type="PANTHER" id="PTHR43806">
    <property type="entry name" value="PEPTIDASE S8"/>
    <property type="match status" value="1"/>
</dbReference>
<dbReference type="GO" id="GO:0006508">
    <property type="term" value="P:proteolysis"/>
    <property type="evidence" value="ECO:0007669"/>
    <property type="project" value="UniProtKB-KW"/>
</dbReference>
<feature type="chain" id="PRO_5039056863" evidence="6">
    <location>
        <begin position="23"/>
        <end position="1367"/>
    </location>
</feature>
<dbReference type="SUPFAM" id="SSF52743">
    <property type="entry name" value="Subtilisin-like"/>
    <property type="match status" value="1"/>
</dbReference>
<feature type="active site" description="Charge relay system" evidence="5">
    <location>
        <position position="206"/>
    </location>
</feature>
<evidence type="ECO:0000256" key="3">
    <source>
        <dbReference type="ARBA" id="ARBA00022801"/>
    </source>
</evidence>
<evidence type="ECO:0000259" key="7">
    <source>
        <dbReference type="Pfam" id="PF00082"/>
    </source>
</evidence>
<dbReference type="InterPro" id="IPR013784">
    <property type="entry name" value="Carb-bd-like_fold"/>
</dbReference>
<name>A0A4Q7M3S7_9MICO</name>
<feature type="active site" description="Charge relay system" evidence="5">
    <location>
        <position position="427"/>
    </location>
</feature>
<dbReference type="InterPro" id="IPR015500">
    <property type="entry name" value="Peptidase_S8_subtilisin-rel"/>
</dbReference>
<evidence type="ECO:0000313" key="9">
    <source>
        <dbReference type="Proteomes" id="UP000293852"/>
    </source>
</evidence>
<keyword evidence="3 5" id="KW-0378">Hydrolase</keyword>
<comment type="similarity">
    <text evidence="1 5">Belongs to the peptidase S8 family.</text>
</comment>
<keyword evidence="2 5" id="KW-0645">Protease</keyword>
<comment type="caution">
    <text evidence="8">The sequence shown here is derived from an EMBL/GenBank/DDBJ whole genome shotgun (WGS) entry which is preliminary data.</text>
</comment>
<dbReference type="InterPro" id="IPR008969">
    <property type="entry name" value="CarboxyPept-like_regulatory"/>
</dbReference>
<dbReference type="GO" id="GO:0004252">
    <property type="term" value="F:serine-type endopeptidase activity"/>
    <property type="evidence" value="ECO:0007669"/>
    <property type="project" value="UniProtKB-UniRule"/>
</dbReference>
<gene>
    <name evidence="8" type="ORF">EV386_2937</name>
</gene>
<organism evidence="8 9">
    <name type="scientific">Xylanimonas ulmi</name>
    <dbReference type="NCBI Taxonomy" id="228973"/>
    <lineage>
        <taxon>Bacteria</taxon>
        <taxon>Bacillati</taxon>
        <taxon>Actinomycetota</taxon>
        <taxon>Actinomycetes</taxon>
        <taxon>Micrococcales</taxon>
        <taxon>Promicromonosporaceae</taxon>
        <taxon>Xylanimonas</taxon>
    </lineage>
</organism>
<evidence type="ECO:0000256" key="1">
    <source>
        <dbReference type="ARBA" id="ARBA00011073"/>
    </source>
</evidence>
<keyword evidence="6" id="KW-0732">Signal</keyword>
<dbReference type="EMBL" id="SGWX01000001">
    <property type="protein sequence ID" value="RZS62595.1"/>
    <property type="molecule type" value="Genomic_DNA"/>
</dbReference>
<dbReference type="Gene3D" id="3.40.50.200">
    <property type="entry name" value="Peptidase S8/S53 domain"/>
    <property type="match status" value="1"/>
</dbReference>
<protein>
    <submittedName>
        <fullName evidence="8">Subtilisin family serine protease</fullName>
    </submittedName>
</protein>
<evidence type="ECO:0000256" key="5">
    <source>
        <dbReference type="PROSITE-ProRule" id="PRU01240"/>
    </source>
</evidence>
<accession>A0A4Q7M3S7</accession>
<dbReference type="PANTHER" id="PTHR43806:SF11">
    <property type="entry name" value="CEREVISIN-RELATED"/>
    <property type="match status" value="1"/>
</dbReference>
<dbReference type="InterPro" id="IPR000209">
    <property type="entry name" value="Peptidase_S8/S53_dom"/>
</dbReference>
<dbReference type="PRINTS" id="PR00723">
    <property type="entry name" value="SUBTILISIN"/>
</dbReference>
<dbReference type="RefSeq" id="WP_130416072.1">
    <property type="nucleotide sequence ID" value="NZ_SGWX01000001.1"/>
</dbReference>
<dbReference type="Pfam" id="PF13620">
    <property type="entry name" value="CarboxypepD_reg"/>
    <property type="match status" value="4"/>
</dbReference>
<dbReference type="InterPro" id="IPR036852">
    <property type="entry name" value="Peptidase_S8/S53_dom_sf"/>
</dbReference>
<dbReference type="Gene3D" id="2.60.40.1120">
    <property type="entry name" value="Carboxypeptidase-like, regulatory domain"/>
    <property type="match status" value="4"/>
</dbReference>
<evidence type="ECO:0000256" key="2">
    <source>
        <dbReference type="ARBA" id="ARBA00022670"/>
    </source>
</evidence>
<dbReference type="GO" id="GO:0030246">
    <property type="term" value="F:carbohydrate binding"/>
    <property type="evidence" value="ECO:0007669"/>
    <property type="project" value="InterPro"/>
</dbReference>
<evidence type="ECO:0000256" key="6">
    <source>
        <dbReference type="SAM" id="SignalP"/>
    </source>
</evidence>
<feature type="domain" description="Peptidase S8/S53" evidence="7">
    <location>
        <begin position="197"/>
        <end position="465"/>
    </location>
</feature>
<dbReference type="Proteomes" id="UP000293852">
    <property type="component" value="Unassembled WGS sequence"/>
</dbReference>
<evidence type="ECO:0000313" key="8">
    <source>
        <dbReference type="EMBL" id="RZS62595.1"/>
    </source>
</evidence>
<evidence type="ECO:0000256" key="4">
    <source>
        <dbReference type="ARBA" id="ARBA00022825"/>
    </source>
</evidence>
<reference evidence="8 9" key="1">
    <citation type="submission" date="2019-02" db="EMBL/GenBank/DDBJ databases">
        <title>Sequencing the genomes of 1000 actinobacteria strains.</title>
        <authorList>
            <person name="Klenk H.-P."/>
        </authorList>
    </citation>
    <scope>NUCLEOTIDE SEQUENCE [LARGE SCALE GENOMIC DNA]</scope>
    <source>
        <strain evidence="8 9">DSM 16932</strain>
    </source>
</reference>
<sequence>MQRRHSLAGVVTTAVCAVVTLAATTAVGLAPAAAAPAGPSVITADVASNAEDKFTTAAADALSKGQKADFWVKLADKADLSAAKDIADWNERGQYVYDTLTKVAAESQKDVVAQLDAAGADYEPFWISNRVLVKDGDLALATALAAAPAVKEIHETVTIEPEKPVAERPSSDKGLNAPEWGLVAIHAPEAWAMGATGAGIVVSSVDSGVDGHHPALESKYRGYQADGTFDNDYNFFDTSGSCGPSGDPCDADAHGTHTMGTMVGSDGGSNQIGVAPGAQWVEANGCATCEDADLLEAGEWQVAPTRTDGSDPDPSKRPNIVNNSWGYRAAGTIDDWYADIVTAWEAAGIFGAWSAGNSGPTCSTTSSPGANTIDYSAGAFDSSGQIAYFSSRGPGEDGLTKPNLAAPGVNVRSSVPGGGYANYDGTSMAAPHLAGAVALLWSYAPSLVGDIEGTKALLDQTAVDVDDTSCGGTAADNNVWGEGKLDVVALLEAAPHDAAGTVSGTVTSQGAPVAGATVVLDGENDRTLTTDANGAFEGLVTEGDYTATASAYGLLPQTEAVTVTADETTTVDFDLAAAPTHTVSGTVTDAVTGAAVAGASIQIAPGGLAATSGADGTYAVSDVPEGSYTLTATAGACAEPVSLPLTVDGDETLDVALQAGADDYGYFCTVSQGAYLQGTTKLPLTGDDVTGSIALPFAFSFYGKTYSTGYLTSNGHLNFLAATSSYSNGAIPAAAAPNAAIYPFWDDLYLDADAGVYTASTTVDGVAAFTIEWRNVRKYSPNTDRLNFSVTLLADGRIILGYGALTDTSTAHGDSATVGIENAEGTVASQYSLNAPVLHEGLTITYDLPPQGTVAGTIKDYNTKAPVAGATVTATSADGDVKDATTAADGTYELLLFEGRWTVEVSASGYEGASKAVAIAEGSPKTFNAQLKAGQLAVSTTAINANLAIGGSVSRNVRVTNNGSAPVEVNLGASGDEFAMLGSTSSASQGVIKGVEGKATVAKTAGSKFGAAAEAKPGSGLTTNGKASKLAGSATSVTPAAPVIPAGEVTLTHSTSQNIVTGNAAACPGGPTQWLRTFTLADFGISGGLDVSAVSFGVESNAQAQPITVNLYTLAGDLVYANMTKIGTATTQVAAGSGAMVTVPVTGTVPAGGTLVAEVVAPIGGTFYIGSNAEPETAPSYLASTFCQTPDPATSAEIGFPDMHVVLNVTGQTTGGGSGVAWLDVQPPTFTLQPGKSVVAVATMTADVDQPGAYSATITVGAETPYENPSVTATMTVKQPAGWGKVTGTVTNAAGEPLSGAVVSLDGVSYDITLITGEDGTYAYWFQKANGPLQVTVSAQGYVPQTKKAQIVAGQTTVYDFALKPLP</sequence>
<proteinExistence type="inferred from homology"/>
<keyword evidence="9" id="KW-1185">Reference proteome</keyword>
<feature type="active site" description="Charge relay system" evidence="5">
    <location>
        <position position="254"/>
    </location>
</feature>
<dbReference type="OrthoDB" id="9813435at2"/>
<dbReference type="SUPFAM" id="SSF49464">
    <property type="entry name" value="Carboxypeptidase regulatory domain-like"/>
    <property type="match status" value="3"/>
</dbReference>
<dbReference type="InterPro" id="IPR050131">
    <property type="entry name" value="Peptidase_S8_subtilisin-like"/>
</dbReference>
<dbReference type="SUPFAM" id="SSF49452">
    <property type="entry name" value="Starch-binding domain-like"/>
    <property type="match status" value="1"/>
</dbReference>
<keyword evidence="4 5" id="KW-0720">Serine protease</keyword>
<dbReference type="Pfam" id="PF00082">
    <property type="entry name" value="Peptidase_S8"/>
    <property type="match status" value="1"/>
</dbReference>
<feature type="signal peptide" evidence="6">
    <location>
        <begin position="1"/>
        <end position="22"/>
    </location>
</feature>